<dbReference type="AlphaFoldDB" id="A0A4Y8KRG6"/>
<feature type="transmembrane region" description="Helical" evidence="1">
    <location>
        <begin position="32"/>
        <end position="54"/>
    </location>
</feature>
<keyword evidence="1" id="KW-1133">Transmembrane helix</keyword>
<evidence type="ECO:0000313" key="2">
    <source>
        <dbReference type="EMBL" id="TFD81082.1"/>
    </source>
</evidence>
<protein>
    <submittedName>
        <fullName evidence="2">Uncharacterized protein</fullName>
    </submittedName>
</protein>
<dbReference type="EMBL" id="SOHQ01000012">
    <property type="protein sequence ID" value="TFD81082.1"/>
    <property type="molecule type" value="Genomic_DNA"/>
</dbReference>
<keyword evidence="1" id="KW-0812">Transmembrane</keyword>
<name>A0A4Y8KRG6_9MICO</name>
<proteinExistence type="predicted"/>
<dbReference type="Proteomes" id="UP000298218">
    <property type="component" value="Unassembled WGS sequence"/>
</dbReference>
<evidence type="ECO:0000256" key="1">
    <source>
        <dbReference type="SAM" id="Phobius"/>
    </source>
</evidence>
<reference evidence="2 3" key="1">
    <citation type="submission" date="2019-03" db="EMBL/GenBank/DDBJ databases">
        <title>Genomics of glacier-inhabiting Cryobacterium strains.</title>
        <authorList>
            <person name="Liu Q."/>
            <person name="Xin Y.-H."/>
        </authorList>
    </citation>
    <scope>NUCLEOTIDE SEQUENCE [LARGE SCALE GENOMIC DNA]</scope>
    <source>
        <strain evidence="2 3">CGMCC 1.4292</strain>
    </source>
</reference>
<comment type="caution">
    <text evidence="2">The sequence shown here is derived from an EMBL/GenBank/DDBJ whole genome shotgun (WGS) entry which is preliminary data.</text>
</comment>
<organism evidence="2 3">
    <name type="scientific">Cryobacterium psychrophilum</name>
    <dbReference type="NCBI Taxonomy" id="41988"/>
    <lineage>
        <taxon>Bacteria</taxon>
        <taxon>Bacillati</taxon>
        <taxon>Actinomycetota</taxon>
        <taxon>Actinomycetes</taxon>
        <taxon>Micrococcales</taxon>
        <taxon>Microbacteriaceae</taxon>
        <taxon>Cryobacterium</taxon>
    </lineage>
</organism>
<sequence length="81" mass="8444">MSSVTWPVAAWAATRRDEHDPRLRTVALTAHVFSSAGWFGAVAAFLALAVAGLISPDAQVGRATLAHGLSCSLGSDHARQC</sequence>
<keyword evidence="1" id="KW-0472">Membrane</keyword>
<accession>A0A4Y8KRG6</accession>
<gene>
    <name evidence="2" type="ORF">E3T53_03650</name>
</gene>
<evidence type="ECO:0000313" key="3">
    <source>
        <dbReference type="Proteomes" id="UP000298218"/>
    </source>
</evidence>
<dbReference type="OrthoDB" id="8082651at2"/>
<keyword evidence="3" id="KW-1185">Reference proteome</keyword>